<keyword evidence="1" id="KW-1133">Transmembrane helix</keyword>
<sequence length="59" mass="6479">MILTFWICTALLFWYLFHTSGGGSLGFAGGAWISIVVMFIIAIIISFIFGISLENITGF</sequence>
<feature type="transmembrane region" description="Helical" evidence="1">
    <location>
        <begin position="32"/>
        <end position="53"/>
    </location>
</feature>
<keyword evidence="1" id="KW-0812">Transmembrane</keyword>
<protein>
    <submittedName>
        <fullName evidence="2">Uncharacterized protein</fullName>
    </submittedName>
</protein>
<dbReference type="EMBL" id="UINC01036821">
    <property type="protein sequence ID" value="SVB31374.1"/>
    <property type="molecule type" value="Genomic_DNA"/>
</dbReference>
<evidence type="ECO:0000256" key="1">
    <source>
        <dbReference type="SAM" id="Phobius"/>
    </source>
</evidence>
<dbReference type="AlphaFoldDB" id="A0A382D027"/>
<evidence type="ECO:0000313" key="2">
    <source>
        <dbReference type="EMBL" id="SVB31374.1"/>
    </source>
</evidence>
<proteinExistence type="predicted"/>
<keyword evidence="1" id="KW-0472">Membrane</keyword>
<accession>A0A382D027</accession>
<gene>
    <name evidence="2" type="ORF">METZ01_LOCUS184228</name>
</gene>
<name>A0A382D027_9ZZZZ</name>
<reference evidence="2" key="1">
    <citation type="submission" date="2018-05" db="EMBL/GenBank/DDBJ databases">
        <authorList>
            <person name="Lanie J.A."/>
            <person name="Ng W.-L."/>
            <person name="Kazmierczak K.M."/>
            <person name="Andrzejewski T.M."/>
            <person name="Davidsen T.M."/>
            <person name="Wayne K.J."/>
            <person name="Tettelin H."/>
            <person name="Glass J.I."/>
            <person name="Rusch D."/>
            <person name="Podicherti R."/>
            <person name="Tsui H.-C.T."/>
            <person name="Winkler M.E."/>
        </authorList>
    </citation>
    <scope>NUCLEOTIDE SEQUENCE</scope>
</reference>
<organism evidence="2">
    <name type="scientific">marine metagenome</name>
    <dbReference type="NCBI Taxonomy" id="408172"/>
    <lineage>
        <taxon>unclassified sequences</taxon>
        <taxon>metagenomes</taxon>
        <taxon>ecological metagenomes</taxon>
    </lineage>
</organism>